<name>A0AB35H8Y3_9FIRM</name>
<reference evidence="1" key="1">
    <citation type="submission" date="2021-10" db="EMBL/GenBank/DDBJ databases">
        <title>Collection of gut derived symbiotic bacterial strains cultured from healthy donors.</title>
        <authorList>
            <person name="Lin H."/>
            <person name="Littmann E."/>
            <person name="Kohout C."/>
            <person name="Pamer E.G."/>
        </authorList>
    </citation>
    <scope>NUCLEOTIDE SEQUENCE</scope>
    <source>
        <strain evidence="1">DFI.4.35</strain>
    </source>
</reference>
<organism evidence="1 2">
    <name type="scientific">Veillonella nakazawae</name>
    <dbReference type="NCBI Taxonomy" id="2682456"/>
    <lineage>
        <taxon>Bacteria</taxon>
        <taxon>Bacillati</taxon>
        <taxon>Bacillota</taxon>
        <taxon>Negativicutes</taxon>
        <taxon>Veillonellales</taxon>
        <taxon>Veillonellaceae</taxon>
        <taxon>Veillonella</taxon>
    </lineage>
</organism>
<protein>
    <submittedName>
        <fullName evidence="1">Phage tail protein</fullName>
    </submittedName>
</protein>
<evidence type="ECO:0000313" key="1">
    <source>
        <dbReference type="EMBL" id="MCB8605292.1"/>
    </source>
</evidence>
<dbReference type="AlphaFoldDB" id="A0AB35H8Y3"/>
<accession>A0AB35H8Y3</accession>
<dbReference type="RefSeq" id="WP_227283172.1">
    <property type="nucleotide sequence ID" value="NZ_JAJDLA010000003.1"/>
</dbReference>
<evidence type="ECO:0000313" key="2">
    <source>
        <dbReference type="Proteomes" id="UP001198010"/>
    </source>
</evidence>
<gene>
    <name evidence="1" type="ORF">LJD63_03315</name>
</gene>
<proteinExistence type="predicted"/>
<comment type="caution">
    <text evidence="1">The sequence shown here is derived from an EMBL/GenBank/DDBJ whole genome shotgun (WGS) entry which is preliminary data.</text>
</comment>
<sequence length="185" mass="20026">MSVTIDIKGLQEGLVKIDALSGETKRATSKAINTAVPKIRNAIVNKATQDYFISKANVKQTINVKRATASGLSAFIRSKGRPVALTKFRVTPKRPPKRKGRTVKAQVMRNGGGGAIPNAFIARMGNGHIGAMYRKGPDRYPIGQFHGPAVPSMLKNAEVSAFVGNVAQEELLRQIGTSFEELIRK</sequence>
<dbReference type="EMBL" id="JAJDLA010000003">
    <property type="protein sequence ID" value="MCB8605292.1"/>
    <property type="molecule type" value="Genomic_DNA"/>
</dbReference>
<dbReference type="InterPro" id="IPR010633">
    <property type="entry name" value="Phage_lambda_GpZ"/>
</dbReference>
<dbReference type="Pfam" id="PF06763">
    <property type="entry name" value="Minor_tail_Z"/>
    <property type="match status" value="1"/>
</dbReference>
<dbReference type="Proteomes" id="UP001198010">
    <property type="component" value="Unassembled WGS sequence"/>
</dbReference>